<organism evidence="1 2">
    <name type="scientific">Devosia nitrariae</name>
    <dbReference type="NCBI Taxonomy" id="2071872"/>
    <lineage>
        <taxon>Bacteria</taxon>
        <taxon>Pseudomonadati</taxon>
        <taxon>Pseudomonadota</taxon>
        <taxon>Alphaproteobacteria</taxon>
        <taxon>Hyphomicrobiales</taxon>
        <taxon>Devosiaceae</taxon>
        <taxon>Devosia</taxon>
    </lineage>
</organism>
<proteinExistence type="predicted"/>
<dbReference type="EMBL" id="BSNS01000018">
    <property type="protein sequence ID" value="GLQ56145.1"/>
    <property type="molecule type" value="Genomic_DNA"/>
</dbReference>
<gene>
    <name evidence="1" type="ORF">GCM10010862_34040</name>
</gene>
<name>A0ABQ5W879_9HYPH</name>
<sequence>MHPDAHKLVSVAEIICRAIPAQRQSNRKCQAICVCHQALLDARWYPKSLLDYVTLGIGIAEISEPHVGTVGK</sequence>
<dbReference type="Proteomes" id="UP001156691">
    <property type="component" value="Unassembled WGS sequence"/>
</dbReference>
<comment type="caution">
    <text evidence="1">The sequence shown here is derived from an EMBL/GenBank/DDBJ whole genome shotgun (WGS) entry which is preliminary data.</text>
</comment>
<keyword evidence="2" id="KW-1185">Reference proteome</keyword>
<protein>
    <submittedName>
        <fullName evidence="1">Uncharacterized protein</fullName>
    </submittedName>
</protein>
<accession>A0ABQ5W879</accession>
<evidence type="ECO:0000313" key="1">
    <source>
        <dbReference type="EMBL" id="GLQ56145.1"/>
    </source>
</evidence>
<evidence type="ECO:0000313" key="2">
    <source>
        <dbReference type="Proteomes" id="UP001156691"/>
    </source>
</evidence>
<reference evidence="2" key="1">
    <citation type="journal article" date="2019" name="Int. J. Syst. Evol. Microbiol.">
        <title>The Global Catalogue of Microorganisms (GCM) 10K type strain sequencing project: providing services to taxonomists for standard genome sequencing and annotation.</title>
        <authorList>
            <consortium name="The Broad Institute Genomics Platform"/>
            <consortium name="The Broad Institute Genome Sequencing Center for Infectious Disease"/>
            <person name="Wu L."/>
            <person name="Ma J."/>
        </authorList>
    </citation>
    <scope>NUCLEOTIDE SEQUENCE [LARGE SCALE GENOMIC DNA]</scope>
    <source>
        <strain evidence="2">NBRC 112416</strain>
    </source>
</reference>